<reference evidence="1 2" key="1">
    <citation type="submission" date="2021-06" db="EMBL/GenBank/DDBJ databases">
        <title>Genome sequence of Babesia caballi.</title>
        <authorList>
            <person name="Yamagishi J."/>
            <person name="Kidaka T."/>
            <person name="Ochi A."/>
        </authorList>
    </citation>
    <scope>NUCLEOTIDE SEQUENCE [LARGE SCALE GENOMIC DNA]</scope>
    <source>
        <strain evidence="1">USDA-D6B2</strain>
    </source>
</reference>
<accession>A0AAV4LXX4</accession>
<dbReference type="AlphaFoldDB" id="A0AAV4LXX4"/>
<dbReference type="EMBL" id="BPLF01000004">
    <property type="protein sequence ID" value="GIX65023.1"/>
    <property type="molecule type" value="Genomic_DNA"/>
</dbReference>
<protein>
    <submittedName>
        <fullName evidence="1">Polysaccharide biosynthesis tyrosine autokinase</fullName>
    </submittedName>
</protein>
<proteinExistence type="predicted"/>
<comment type="caution">
    <text evidence="1">The sequence shown here is derived from an EMBL/GenBank/DDBJ whole genome shotgun (WGS) entry which is preliminary data.</text>
</comment>
<evidence type="ECO:0000313" key="2">
    <source>
        <dbReference type="Proteomes" id="UP001497744"/>
    </source>
</evidence>
<keyword evidence="2" id="KW-1185">Reference proteome</keyword>
<dbReference type="Proteomes" id="UP001497744">
    <property type="component" value="Unassembled WGS sequence"/>
</dbReference>
<sequence>MDILRTFTLHKPPKLRGEFDVRAIGIFKGGSRRLPELTESLKRTMGNMRAPLAFVNKSRQEALAIEVRSHGTVGERLIPPPAAVDMTPPIDVGEGLVVEGEAAEEDLRALLDFGGVTVPPY</sequence>
<gene>
    <name evidence="1" type="ORF">BcabD6B2_44580</name>
</gene>
<organism evidence="1 2">
    <name type="scientific">Babesia caballi</name>
    <dbReference type="NCBI Taxonomy" id="5871"/>
    <lineage>
        <taxon>Eukaryota</taxon>
        <taxon>Sar</taxon>
        <taxon>Alveolata</taxon>
        <taxon>Apicomplexa</taxon>
        <taxon>Aconoidasida</taxon>
        <taxon>Piroplasmida</taxon>
        <taxon>Babesiidae</taxon>
        <taxon>Babesia</taxon>
    </lineage>
</organism>
<dbReference type="RefSeq" id="XP_067717092.1">
    <property type="nucleotide sequence ID" value="XM_067860991.1"/>
</dbReference>
<name>A0AAV4LXX4_BABCB</name>
<evidence type="ECO:0000313" key="1">
    <source>
        <dbReference type="EMBL" id="GIX65023.1"/>
    </source>
</evidence>
<dbReference type="GeneID" id="94196504"/>